<dbReference type="InterPro" id="IPR024053">
    <property type="entry name" value="VHL_beta_dom"/>
</dbReference>
<sequence length="515" mass="55270">MITRFARCTALLALAAPALVGHAWAGTNVYGGYDIFGGRETAYGETGGWTVSSATVDGKFAYCAGETHAGGQWRLGTDGMQWQLGVPYAPSTGEWQGEYEIDGRRMPASGVAANGWSFMWLGLQELDEVRNGSEIILDIARASIDLSLKGTAAVITKIEECVSRQGAGGNASAASTAQSQTDLYPTFEMCQPAGSVRTERNGPETAVTFRVDNSVPVPVDLFWIDPNGTSHPYGQIAPGQSIQMNTYAGHLWMATDGGSCAYQEVEPGAQTITFVVDAPPDTGGNGVSDNDTGKLPGTGLTHEQAAALIGGEKPSQEAFFDPYKDCKWAINETPFPTLDGPGYLLYYVPECKGRKSLLDYAGGAHYSELTVVDSAFAAYSEEPFTPPGYPLVRIADPGEGDLRANLLVRVRSEMEDSAMQPKCGILPTDYTGLPADHIVIGLMPEHRNDKPEYLEPYGAVGLCGPFGENDGVSFWRIFQRRAWFFNLGQDAYQDIDAASLTLVTSDGAGGWKRVQ</sequence>
<dbReference type="OrthoDB" id="7876204at2"/>
<reference evidence="3" key="1">
    <citation type="submission" date="2020-04" db="EMBL/GenBank/DDBJ databases">
        <title>Nitratireductor sp. nov. isolated from mangrove soil.</title>
        <authorList>
            <person name="Ye Y."/>
        </authorList>
    </citation>
    <scope>NUCLEOTIDE SEQUENCE</scope>
    <source>
        <strain evidence="3">SY7</strain>
    </source>
</reference>
<protein>
    <recommendedName>
        <fullName evidence="2">von Hippel-Lindau disease tumour suppressor beta domain-containing protein</fullName>
    </recommendedName>
</protein>
<dbReference type="Gene3D" id="2.60.40.780">
    <property type="entry name" value="von Hippel-Lindau disease tumour suppressor, beta domain"/>
    <property type="match status" value="1"/>
</dbReference>
<accession>A0A5B8KVX2</accession>
<feature type="signal peptide" evidence="1">
    <location>
        <begin position="1"/>
        <end position="25"/>
    </location>
</feature>
<name>A0A5B8KVX2_9HYPH</name>
<proteinExistence type="predicted"/>
<dbReference type="SUPFAM" id="SSF49468">
    <property type="entry name" value="VHL"/>
    <property type="match status" value="1"/>
</dbReference>
<dbReference type="Pfam" id="PF01847">
    <property type="entry name" value="VHL"/>
    <property type="match status" value="1"/>
</dbReference>
<dbReference type="InterPro" id="IPR036208">
    <property type="entry name" value="VHL_sf"/>
</dbReference>
<keyword evidence="1" id="KW-0732">Signal</keyword>
<feature type="domain" description="von Hippel-Lindau disease tumour suppressor beta" evidence="2">
    <location>
        <begin position="213"/>
        <end position="259"/>
    </location>
</feature>
<dbReference type="AlphaFoldDB" id="A0A5B8KVX2"/>
<gene>
    <name evidence="3" type="ORF">FQ775_04775</name>
</gene>
<dbReference type="EMBL" id="CP042301">
    <property type="protein sequence ID" value="QDY99744.1"/>
    <property type="molecule type" value="Genomic_DNA"/>
</dbReference>
<evidence type="ECO:0000256" key="1">
    <source>
        <dbReference type="SAM" id="SignalP"/>
    </source>
</evidence>
<evidence type="ECO:0000313" key="3">
    <source>
        <dbReference type="EMBL" id="QDY99744.1"/>
    </source>
</evidence>
<feature type="chain" id="PRO_5022677020" description="von Hippel-Lindau disease tumour suppressor beta domain-containing protein" evidence="1">
    <location>
        <begin position="26"/>
        <end position="515"/>
    </location>
</feature>
<evidence type="ECO:0000259" key="2">
    <source>
        <dbReference type="Pfam" id="PF01847"/>
    </source>
</evidence>
<dbReference type="Proteomes" id="UP000321389">
    <property type="component" value="Chromosome"/>
</dbReference>
<dbReference type="KEGG" id="niy:FQ775_04775"/>
<dbReference type="RefSeq" id="WP_146298398.1">
    <property type="nucleotide sequence ID" value="NZ_CP042301.2"/>
</dbReference>
<organism evidence="3 4">
    <name type="scientific">Nitratireductor mangrovi</name>
    <dbReference type="NCBI Taxonomy" id="2599600"/>
    <lineage>
        <taxon>Bacteria</taxon>
        <taxon>Pseudomonadati</taxon>
        <taxon>Pseudomonadota</taxon>
        <taxon>Alphaproteobacteria</taxon>
        <taxon>Hyphomicrobiales</taxon>
        <taxon>Phyllobacteriaceae</taxon>
        <taxon>Nitratireductor</taxon>
    </lineage>
</organism>
<keyword evidence="4" id="KW-1185">Reference proteome</keyword>
<evidence type="ECO:0000313" key="4">
    <source>
        <dbReference type="Proteomes" id="UP000321389"/>
    </source>
</evidence>
<dbReference type="InterPro" id="IPR037140">
    <property type="entry name" value="VHL_beta_dom_sf"/>
</dbReference>